<dbReference type="PROSITE" id="PS51257">
    <property type="entry name" value="PROKAR_LIPOPROTEIN"/>
    <property type="match status" value="1"/>
</dbReference>
<organism evidence="2 3">
    <name type="scientific">Cesiribacter andamanensis AMV16</name>
    <dbReference type="NCBI Taxonomy" id="1279009"/>
    <lineage>
        <taxon>Bacteria</taxon>
        <taxon>Pseudomonadati</taxon>
        <taxon>Bacteroidota</taxon>
        <taxon>Cytophagia</taxon>
        <taxon>Cytophagales</taxon>
        <taxon>Cesiribacteraceae</taxon>
        <taxon>Cesiribacter</taxon>
    </lineage>
</organism>
<dbReference type="Proteomes" id="UP000011910">
    <property type="component" value="Unassembled WGS sequence"/>
</dbReference>
<keyword evidence="3" id="KW-1185">Reference proteome</keyword>
<accession>M7NRB3</accession>
<proteinExistence type="predicted"/>
<evidence type="ECO:0000313" key="2">
    <source>
        <dbReference type="EMBL" id="EMR04245.1"/>
    </source>
</evidence>
<reference evidence="2 3" key="1">
    <citation type="journal article" date="2013" name="Genome Announc.">
        <title>Draft Genome Sequence of Cesiribacter andamanensis Strain AMV16T, Isolated from a Soil Sample from a Mud Volcano in the Andaman Islands, India.</title>
        <authorList>
            <person name="Shivaji S."/>
            <person name="Ara S."/>
            <person name="Begum Z."/>
            <person name="Srinivas T.N."/>
            <person name="Singh A."/>
            <person name="Kumar Pinnaka A."/>
        </authorList>
    </citation>
    <scope>NUCLEOTIDE SEQUENCE [LARGE SCALE GENOMIC DNA]</scope>
    <source>
        <strain evidence="2 3">AMV16</strain>
    </source>
</reference>
<dbReference type="OrthoDB" id="1119476at2"/>
<sequence>MKNILLLFILSASSCLFSCESGPFGSRCNSDDYRLYERPLLFEILSNQDGRNLLHYSSKYHYDFTILNDQGEEVRNFLSQAGRAQFEPLRAKDYDLSNINIRQYYLYFGNDNIDTLRMEFYLKEGKCDFHEYRDLQIFYNKELYVTYSGEKIPYLTFYTTIPK</sequence>
<keyword evidence="1" id="KW-0732">Signal</keyword>
<evidence type="ECO:0000256" key="1">
    <source>
        <dbReference type="SAM" id="SignalP"/>
    </source>
</evidence>
<protein>
    <recommendedName>
        <fullName evidence="4">Lipoprotein</fullName>
    </recommendedName>
</protein>
<evidence type="ECO:0008006" key="4">
    <source>
        <dbReference type="Google" id="ProtNLM"/>
    </source>
</evidence>
<comment type="caution">
    <text evidence="2">The sequence shown here is derived from an EMBL/GenBank/DDBJ whole genome shotgun (WGS) entry which is preliminary data.</text>
</comment>
<evidence type="ECO:0000313" key="3">
    <source>
        <dbReference type="Proteomes" id="UP000011910"/>
    </source>
</evidence>
<dbReference type="RefSeq" id="WP_009194060.1">
    <property type="nucleotide sequence ID" value="NZ_AODQ01000009.1"/>
</dbReference>
<feature type="chain" id="PRO_5004082442" description="Lipoprotein" evidence="1">
    <location>
        <begin position="19"/>
        <end position="163"/>
    </location>
</feature>
<name>M7NRB3_9BACT</name>
<dbReference type="EMBL" id="AODQ01000009">
    <property type="protein sequence ID" value="EMR04245.1"/>
    <property type="molecule type" value="Genomic_DNA"/>
</dbReference>
<feature type="signal peptide" evidence="1">
    <location>
        <begin position="1"/>
        <end position="18"/>
    </location>
</feature>
<dbReference type="AlphaFoldDB" id="M7NRB3"/>
<gene>
    <name evidence="2" type="ORF">ADICEAN_00653</name>
</gene>